<dbReference type="InterPro" id="IPR012851">
    <property type="entry name" value="Spore_coat_CotF-like"/>
</dbReference>
<dbReference type="CDD" id="cd00657">
    <property type="entry name" value="Ferritin_like"/>
    <property type="match status" value="1"/>
</dbReference>
<dbReference type="AlphaFoldDB" id="I4D0M2"/>
<accession>I4D0M2</accession>
<dbReference type="RefSeq" id="WP_014825360.1">
    <property type="nucleotide sequence ID" value="NC_018068.1"/>
</dbReference>
<dbReference type="KEGG" id="dai:Desaci_0274"/>
<keyword evidence="3" id="KW-1185">Reference proteome</keyword>
<dbReference type="SUPFAM" id="SSF47240">
    <property type="entry name" value="Ferritin-like"/>
    <property type="match status" value="1"/>
</dbReference>
<dbReference type="Proteomes" id="UP000002892">
    <property type="component" value="Chromosome"/>
</dbReference>
<dbReference type="EMBL" id="CP003639">
    <property type="protein sequence ID" value="AFM39346.1"/>
    <property type="molecule type" value="Genomic_DNA"/>
</dbReference>
<dbReference type="eggNOG" id="COG1633">
    <property type="taxonomic scope" value="Bacteria"/>
</dbReference>
<dbReference type="OrthoDB" id="1706542at2"/>
<organism evidence="2 3">
    <name type="scientific">Desulfosporosinus acidiphilus (strain DSM 22704 / JCM 16185 / SJ4)</name>
    <dbReference type="NCBI Taxonomy" id="646529"/>
    <lineage>
        <taxon>Bacteria</taxon>
        <taxon>Bacillati</taxon>
        <taxon>Bacillota</taxon>
        <taxon>Clostridia</taxon>
        <taxon>Eubacteriales</taxon>
        <taxon>Desulfitobacteriaceae</taxon>
        <taxon>Desulfosporosinus</taxon>
    </lineage>
</organism>
<proteinExistence type="predicted"/>
<feature type="region of interest" description="Disordered" evidence="1">
    <location>
        <begin position="59"/>
        <end position="92"/>
    </location>
</feature>
<evidence type="ECO:0000313" key="2">
    <source>
        <dbReference type="EMBL" id="AFM39346.1"/>
    </source>
</evidence>
<name>I4D0M2_DESAJ</name>
<dbReference type="InterPro" id="IPR009078">
    <property type="entry name" value="Ferritin-like_SF"/>
</dbReference>
<evidence type="ECO:0000313" key="3">
    <source>
        <dbReference type="Proteomes" id="UP000002892"/>
    </source>
</evidence>
<gene>
    <name evidence="2" type="ordered locus">Desaci_0274</name>
</gene>
<dbReference type="InterPro" id="IPR012347">
    <property type="entry name" value="Ferritin-like"/>
</dbReference>
<dbReference type="STRING" id="646529.Desaci_0274"/>
<evidence type="ECO:0000256" key="1">
    <source>
        <dbReference type="SAM" id="MobiDB-lite"/>
    </source>
</evidence>
<dbReference type="HOGENOM" id="CLU_141514_0_0_9"/>
<sequence length="155" mass="17627">MISQKEQMLLQDQKSHEEMCVQKYTKYANEAQDQQLKQLFNDHASHEKQHFNTLNQILNGQTPTISGQGQGQQTGGQNQTAQTKPAGQSVNQNDVALTKDMLVTEKYISGTYDTVIFECQDHSVRQALNHIQKEEQQHGEDLFNYLSSRGAYPVQ</sequence>
<dbReference type="Pfam" id="PF07875">
    <property type="entry name" value="Coat_F"/>
    <property type="match status" value="1"/>
</dbReference>
<reference evidence="2 3" key="1">
    <citation type="journal article" date="2012" name="J. Bacteriol.">
        <title>Complete genome sequences of Desulfosporosinus orientis DSM765T, Desulfosporosinus youngiae DSM17734T, Desulfosporosinus meridiei DSM13257T, and Desulfosporosinus acidiphilus DSM22704T.</title>
        <authorList>
            <person name="Pester M."/>
            <person name="Brambilla E."/>
            <person name="Alazard D."/>
            <person name="Rattei T."/>
            <person name="Weinmaier T."/>
            <person name="Han J."/>
            <person name="Lucas S."/>
            <person name="Lapidus A."/>
            <person name="Cheng J.F."/>
            <person name="Goodwin L."/>
            <person name="Pitluck S."/>
            <person name="Peters L."/>
            <person name="Ovchinnikova G."/>
            <person name="Teshima H."/>
            <person name="Detter J.C."/>
            <person name="Han C.S."/>
            <person name="Tapia R."/>
            <person name="Land M.L."/>
            <person name="Hauser L."/>
            <person name="Kyrpides N.C."/>
            <person name="Ivanova N.N."/>
            <person name="Pagani I."/>
            <person name="Huntmann M."/>
            <person name="Wei C.L."/>
            <person name="Davenport K.W."/>
            <person name="Daligault H."/>
            <person name="Chain P.S."/>
            <person name="Chen A."/>
            <person name="Mavromatis K."/>
            <person name="Markowitz V."/>
            <person name="Szeto E."/>
            <person name="Mikhailova N."/>
            <person name="Pati A."/>
            <person name="Wagner M."/>
            <person name="Woyke T."/>
            <person name="Ollivier B."/>
            <person name="Klenk H.P."/>
            <person name="Spring S."/>
            <person name="Loy A."/>
        </authorList>
    </citation>
    <scope>NUCLEOTIDE SEQUENCE [LARGE SCALE GENOMIC DNA]</scope>
    <source>
        <strain evidence="3">DSM 22704 / JCM 16185 / SJ4</strain>
    </source>
</reference>
<protein>
    <submittedName>
        <fullName evidence="2">Rubrerythrin</fullName>
    </submittedName>
</protein>
<dbReference type="Gene3D" id="1.20.1260.10">
    <property type="match status" value="1"/>
</dbReference>